<dbReference type="Proteomes" id="UP000006729">
    <property type="component" value="Chromosome 4"/>
</dbReference>
<proteinExistence type="predicted"/>
<dbReference type="InterPro" id="IPR029052">
    <property type="entry name" value="Metallo-depent_PP-like"/>
</dbReference>
<dbReference type="AlphaFoldDB" id="B9H0V5"/>
<name>B9H0V5_POPTR</name>
<sequence>MAECCFARSILWKVICSRYAEGESMAVAWSLFLFDIAYNITNGDCSVKKESIGSCVTPPLSISDGGHLGGLVNNLTRPRPYHSANREASFGHAVFDTRNRTHVYYTRDCNEDVGNLF</sequence>
<dbReference type="HOGENOM" id="CLU_2088952_0_0_1"/>
<evidence type="ECO:0000313" key="2">
    <source>
        <dbReference type="Proteomes" id="UP000006729"/>
    </source>
</evidence>
<keyword evidence="2" id="KW-1185">Reference proteome</keyword>
<organism evidence="1 2">
    <name type="scientific">Populus trichocarpa</name>
    <name type="common">Western balsam poplar</name>
    <name type="synonym">Populus balsamifera subsp. trichocarpa</name>
    <dbReference type="NCBI Taxonomy" id="3694"/>
    <lineage>
        <taxon>Eukaryota</taxon>
        <taxon>Viridiplantae</taxon>
        <taxon>Streptophyta</taxon>
        <taxon>Embryophyta</taxon>
        <taxon>Tracheophyta</taxon>
        <taxon>Spermatophyta</taxon>
        <taxon>Magnoliopsida</taxon>
        <taxon>eudicotyledons</taxon>
        <taxon>Gunneridae</taxon>
        <taxon>Pentapetalae</taxon>
        <taxon>rosids</taxon>
        <taxon>fabids</taxon>
        <taxon>Malpighiales</taxon>
        <taxon>Salicaceae</taxon>
        <taxon>Saliceae</taxon>
        <taxon>Populus</taxon>
    </lineage>
</organism>
<dbReference type="Gene3D" id="3.60.21.10">
    <property type="match status" value="1"/>
</dbReference>
<dbReference type="InParanoid" id="B9H0V5"/>
<dbReference type="EMBL" id="CM009293">
    <property type="protein sequence ID" value="PNT41517.1"/>
    <property type="molecule type" value="Genomic_DNA"/>
</dbReference>
<protein>
    <submittedName>
        <fullName evidence="1">Uncharacterized protein</fullName>
    </submittedName>
</protein>
<accession>B9H0V5</accession>
<dbReference type="STRING" id="3694.B9H0V5"/>
<evidence type="ECO:0000313" key="1">
    <source>
        <dbReference type="EMBL" id="PNT41517.1"/>
    </source>
</evidence>
<reference evidence="1 2" key="1">
    <citation type="journal article" date="2006" name="Science">
        <title>The genome of black cottonwood, Populus trichocarpa (Torr. &amp; Gray).</title>
        <authorList>
            <person name="Tuskan G.A."/>
            <person name="Difazio S."/>
            <person name="Jansson S."/>
            <person name="Bohlmann J."/>
            <person name="Grigoriev I."/>
            <person name="Hellsten U."/>
            <person name="Putnam N."/>
            <person name="Ralph S."/>
            <person name="Rombauts S."/>
            <person name="Salamov A."/>
            <person name="Schein J."/>
            <person name="Sterck L."/>
            <person name="Aerts A."/>
            <person name="Bhalerao R.R."/>
            <person name="Bhalerao R.P."/>
            <person name="Blaudez D."/>
            <person name="Boerjan W."/>
            <person name="Brun A."/>
            <person name="Brunner A."/>
            <person name="Busov V."/>
            <person name="Campbell M."/>
            <person name="Carlson J."/>
            <person name="Chalot M."/>
            <person name="Chapman J."/>
            <person name="Chen G.L."/>
            <person name="Cooper D."/>
            <person name="Coutinho P.M."/>
            <person name="Couturier J."/>
            <person name="Covert S."/>
            <person name="Cronk Q."/>
            <person name="Cunningham R."/>
            <person name="Davis J."/>
            <person name="Degroeve S."/>
            <person name="Dejardin A."/>
            <person name="Depamphilis C."/>
            <person name="Detter J."/>
            <person name="Dirks B."/>
            <person name="Dubchak I."/>
            <person name="Duplessis S."/>
            <person name="Ehlting J."/>
            <person name="Ellis B."/>
            <person name="Gendler K."/>
            <person name="Goodstein D."/>
            <person name="Gribskov M."/>
            <person name="Grimwood J."/>
            <person name="Groover A."/>
            <person name="Gunter L."/>
            <person name="Hamberger B."/>
            <person name="Heinze B."/>
            <person name="Helariutta Y."/>
            <person name="Henrissat B."/>
            <person name="Holligan D."/>
            <person name="Holt R."/>
            <person name="Huang W."/>
            <person name="Islam-Faridi N."/>
            <person name="Jones S."/>
            <person name="Jones-Rhoades M."/>
            <person name="Jorgensen R."/>
            <person name="Joshi C."/>
            <person name="Kangasjarvi J."/>
            <person name="Karlsson J."/>
            <person name="Kelleher C."/>
            <person name="Kirkpatrick R."/>
            <person name="Kirst M."/>
            <person name="Kohler A."/>
            <person name="Kalluri U."/>
            <person name="Larimer F."/>
            <person name="Leebens-Mack J."/>
            <person name="Leple J.C."/>
            <person name="Locascio P."/>
            <person name="Lou Y."/>
            <person name="Lucas S."/>
            <person name="Martin F."/>
            <person name="Montanini B."/>
            <person name="Napoli C."/>
            <person name="Nelson D.R."/>
            <person name="Nelson C."/>
            <person name="Nieminen K."/>
            <person name="Nilsson O."/>
            <person name="Pereda V."/>
            <person name="Peter G."/>
            <person name="Philippe R."/>
            <person name="Pilate G."/>
            <person name="Poliakov A."/>
            <person name="Razumovskaya J."/>
            <person name="Richardson P."/>
            <person name="Rinaldi C."/>
            <person name="Ritland K."/>
            <person name="Rouze P."/>
            <person name="Ryaboy D."/>
            <person name="Schmutz J."/>
            <person name="Schrader J."/>
            <person name="Segerman B."/>
            <person name="Shin H."/>
            <person name="Siddiqui A."/>
            <person name="Sterky F."/>
            <person name="Terry A."/>
            <person name="Tsai C.J."/>
            <person name="Uberbacher E."/>
            <person name="Unneberg P."/>
            <person name="Vahala J."/>
            <person name="Wall K."/>
            <person name="Wessler S."/>
            <person name="Yang G."/>
            <person name="Yin T."/>
            <person name="Douglas C."/>
            <person name="Marra M."/>
            <person name="Sandberg G."/>
            <person name="Van de Peer Y."/>
            <person name="Rokhsar D."/>
        </authorList>
    </citation>
    <scope>NUCLEOTIDE SEQUENCE [LARGE SCALE GENOMIC DNA]</scope>
    <source>
        <strain evidence="2">cv. Nisqually</strain>
    </source>
</reference>
<gene>
    <name evidence="1" type="ORF">POPTR_004G160200</name>
</gene>
<dbReference type="eggNOG" id="KOG1378">
    <property type="taxonomic scope" value="Eukaryota"/>
</dbReference>